<dbReference type="EMBL" id="PETL01000009">
    <property type="protein sequence ID" value="PIV64832.1"/>
    <property type="molecule type" value="Genomic_DNA"/>
</dbReference>
<keyword evidence="2 3" id="KW-0663">Pyridoxal phosphate</keyword>
<proteinExistence type="inferred from homology"/>
<dbReference type="InterPro" id="IPR015422">
    <property type="entry name" value="PyrdxlP-dep_Trfase_small"/>
</dbReference>
<evidence type="ECO:0000313" key="5">
    <source>
        <dbReference type="Proteomes" id="UP000228886"/>
    </source>
</evidence>
<dbReference type="InterPro" id="IPR015421">
    <property type="entry name" value="PyrdxlP-dep_Trfase_major"/>
</dbReference>
<gene>
    <name evidence="4" type="ORF">COS11_00125</name>
</gene>
<dbReference type="SUPFAM" id="SSF53383">
    <property type="entry name" value="PLP-dependent transferases"/>
    <property type="match status" value="1"/>
</dbReference>
<evidence type="ECO:0000256" key="3">
    <source>
        <dbReference type="RuleBase" id="RU003560"/>
    </source>
</evidence>
<dbReference type="PANTHER" id="PTHR43713">
    <property type="entry name" value="GLUTAMATE-1-SEMIALDEHYDE 2,1-AMINOMUTASE"/>
    <property type="match status" value="1"/>
</dbReference>
<sequence>MGIAQTLYEKAKKIIPGGTQLLSKRPETFLPDLWPAYYEKAKGCRVWDLDGNKYTDMSYMGIGASILGYADKDVDSAVKTAVDKGSMCTLNCPEEVELAELLCKLHPWAEMVRYARTGGEAMAIAVRIARAKTGKDLILFCGYHGWHDWYLSANLADNKALDGHLLPGLKPKGVPRVLKNSAIPFNYNDIKGFLNLVDKYKNKIGTVVMEPLRNYYPEKGFLETIREMTEKLKIVLIFDEITSGWRLNLGGAHLKLGVNPDIAVFGKGISNGYPMAAIIGKSEVMEVAQETFISSTYWTERIGPVAALATIRKLKERDVPSHLINIGKKIQNGWRESAEKNRLKISVSGIYPLGHFSFNYEDPLILKTLFTQLMLERGFLATDSFYASYAHREKNVEKYLEVVDEVFEFIARAIKENKVKKYLKGPICHSGFRRLV</sequence>
<dbReference type="InterPro" id="IPR015424">
    <property type="entry name" value="PyrdxlP-dep_Trfase"/>
</dbReference>
<name>A0A2M7EAQ9_9BACT</name>
<organism evidence="4 5">
    <name type="scientific">bacterium (Candidatus Ratteibacteria) CG01_land_8_20_14_3_00_40_19</name>
    <dbReference type="NCBI Taxonomy" id="2014290"/>
    <lineage>
        <taxon>Bacteria</taxon>
        <taxon>Candidatus Ratteibacteria</taxon>
    </lineage>
</organism>
<evidence type="ECO:0000256" key="1">
    <source>
        <dbReference type="ARBA" id="ARBA00001933"/>
    </source>
</evidence>
<comment type="similarity">
    <text evidence="3">Belongs to the class-III pyridoxal-phosphate-dependent aminotransferase family.</text>
</comment>
<dbReference type="Proteomes" id="UP000228886">
    <property type="component" value="Unassembled WGS sequence"/>
</dbReference>
<dbReference type="GO" id="GO:0008483">
    <property type="term" value="F:transaminase activity"/>
    <property type="evidence" value="ECO:0007669"/>
    <property type="project" value="UniProtKB-KW"/>
</dbReference>
<dbReference type="Gene3D" id="3.90.1150.10">
    <property type="entry name" value="Aspartate Aminotransferase, domain 1"/>
    <property type="match status" value="1"/>
</dbReference>
<dbReference type="AlphaFoldDB" id="A0A2M7EAQ9"/>
<dbReference type="Pfam" id="PF00202">
    <property type="entry name" value="Aminotran_3"/>
    <property type="match status" value="1"/>
</dbReference>
<keyword evidence="4" id="KW-0808">Transferase</keyword>
<keyword evidence="4" id="KW-0032">Aminotransferase</keyword>
<reference evidence="5" key="1">
    <citation type="submission" date="2017-09" db="EMBL/GenBank/DDBJ databases">
        <title>Depth-based differentiation of microbial function through sediment-hosted aquifers and enrichment of novel symbionts in the deep terrestrial subsurface.</title>
        <authorList>
            <person name="Probst A.J."/>
            <person name="Ladd B."/>
            <person name="Jarett J.K."/>
            <person name="Geller-Mcgrath D.E."/>
            <person name="Sieber C.M.K."/>
            <person name="Emerson J.B."/>
            <person name="Anantharaman K."/>
            <person name="Thomas B.C."/>
            <person name="Malmstrom R."/>
            <person name="Stieglmeier M."/>
            <person name="Klingl A."/>
            <person name="Woyke T."/>
            <person name="Ryan C.M."/>
            <person name="Banfield J.F."/>
        </authorList>
    </citation>
    <scope>NUCLEOTIDE SEQUENCE [LARGE SCALE GENOMIC DNA]</scope>
</reference>
<dbReference type="GO" id="GO:0030170">
    <property type="term" value="F:pyridoxal phosphate binding"/>
    <property type="evidence" value="ECO:0007669"/>
    <property type="project" value="InterPro"/>
</dbReference>
<comment type="caution">
    <text evidence="4">The sequence shown here is derived from an EMBL/GenBank/DDBJ whole genome shotgun (WGS) entry which is preliminary data.</text>
</comment>
<dbReference type="InterPro" id="IPR005814">
    <property type="entry name" value="Aminotrans_3"/>
</dbReference>
<evidence type="ECO:0000256" key="2">
    <source>
        <dbReference type="ARBA" id="ARBA00022898"/>
    </source>
</evidence>
<accession>A0A2M7EAQ9</accession>
<evidence type="ECO:0000313" key="4">
    <source>
        <dbReference type="EMBL" id="PIV64832.1"/>
    </source>
</evidence>
<comment type="cofactor">
    <cofactor evidence="1">
        <name>pyridoxal 5'-phosphate</name>
        <dbReference type="ChEBI" id="CHEBI:597326"/>
    </cofactor>
</comment>
<protein>
    <submittedName>
        <fullName evidence="4">Aminotransferase class III</fullName>
    </submittedName>
</protein>
<dbReference type="PANTHER" id="PTHR43713:SF3">
    <property type="entry name" value="GLUTAMATE-1-SEMIALDEHYDE 2,1-AMINOMUTASE 1, CHLOROPLASTIC-RELATED"/>
    <property type="match status" value="1"/>
</dbReference>
<dbReference type="Gene3D" id="3.40.640.10">
    <property type="entry name" value="Type I PLP-dependent aspartate aminotransferase-like (Major domain)"/>
    <property type="match status" value="1"/>
</dbReference>